<name>A0AAD5UKX5_9FUNG</name>
<dbReference type="Proteomes" id="UP001210925">
    <property type="component" value="Unassembled WGS sequence"/>
</dbReference>
<protein>
    <recommendedName>
        <fullName evidence="3">6-phosphofructo-2-kinase domain-containing protein</fullName>
    </recommendedName>
</protein>
<dbReference type="Pfam" id="PF01591">
    <property type="entry name" value="6PF2K"/>
    <property type="match status" value="1"/>
</dbReference>
<dbReference type="PANTHER" id="PTHR10606">
    <property type="entry name" value="6-PHOSPHOFRUCTO-2-KINASE/FRUCTOSE-2,6-BISPHOSPHATASE"/>
    <property type="match status" value="1"/>
</dbReference>
<dbReference type="PANTHER" id="PTHR10606:SF32">
    <property type="entry name" value="6-PHOSPHOFRUCTO-2-KINASE 1"/>
    <property type="match status" value="1"/>
</dbReference>
<evidence type="ECO:0000256" key="2">
    <source>
        <dbReference type="ARBA" id="ARBA00022840"/>
    </source>
</evidence>
<dbReference type="PIRSF" id="PIRSF000709">
    <property type="entry name" value="6PFK_2-Ptase"/>
    <property type="match status" value="1"/>
</dbReference>
<dbReference type="InterPro" id="IPR013078">
    <property type="entry name" value="His_Pase_superF_clade-1"/>
</dbReference>
<dbReference type="GO" id="GO:0006003">
    <property type="term" value="P:fructose 2,6-bisphosphate metabolic process"/>
    <property type="evidence" value="ECO:0007669"/>
    <property type="project" value="InterPro"/>
</dbReference>
<organism evidence="4 5">
    <name type="scientific">Boothiomyces macroporosus</name>
    <dbReference type="NCBI Taxonomy" id="261099"/>
    <lineage>
        <taxon>Eukaryota</taxon>
        <taxon>Fungi</taxon>
        <taxon>Fungi incertae sedis</taxon>
        <taxon>Chytridiomycota</taxon>
        <taxon>Chytridiomycota incertae sedis</taxon>
        <taxon>Chytridiomycetes</taxon>
        <taxon>Rhizophydiales</taxon>
        <taxon>Terramycetaceae</taxon>
        <taxon>Boothiomyces</taxon>
    </lineage>
</organism>
<dbReference type="Gene3D" id="3.40.50.300">
    <property type="entry name" value="P-loop containing nucleotide triphosphate hydrolases"/>
    <property type="match status" value="1"/>
</dbReference>
<dbReference type="CDD" id="cd07067">
    <property type="entry name" value="HP_PGM_like"/>
    <property type="match status" value="1"/>
</dbReference>
<dbReference type="Gene3D" id="3.40.50.1240">
    <property type="entry name" value="Phosphoglycerate mutase-like"/>
    <property type="match status" value="1"/>
</dbReference>
<evidence type="ECO:0000313" key="4">
    <source>
        <dbReference type="EMBL" id="KAJ3260860.1"/>
    </source>
</evidence>
<feature type="domain" description="6-phosphofructo-2-kinase" evidence="3">
    <location>
        <begin position="18"/>
        <end position="99"/>
    </location>
</feature>
<dbReference type="GO" id="GO:0006000">
    <property type="term" value="P:fructose metabolic process"/>
    <property type="evidence" value="ECO:0007669"/>
    <property type="project" value="InterPro"/>
</dbReference>
<dbReference type="PRINTS" id="PR00991">
    <property type="entry name" value="6PFRUCTKNASE"/>
</dbReference>
<gene>
    <name evidence="4" type="ORF">HK103_007423</name>
</gene>
<dbReference type="SMART" id="SM00855">
    <property type="entry name" value="PGAM"/>
    <property type="match status" value="1"/>
</dbReference>
<reference evidence="4" key="1">
    <citation type="submission" date="2020-05" db="EMBL/GenBank/DDBJ databases">
        <title>Phylogenomic resolution of chytrid fungi.</title>
        <authorList>
            <person name="Stajich J.E."/>
            <person name="Amses K."/>
            <person name="Simmons R."/>
            <person name="Seto K."/>
            <person name="Myers J."/>
            <person name="Bonds A."/>
            <person name="Quandt C.A."/>
            <person name="Barry K."/>
            <person name="Liu P."/>
            <person name="Grigoriev I."/>
            <person name="Longcore J.E."/>
            <person name="James T.Y."/>
        </authorList>
    </citation>
    <scope>NUCLEOTIDE SEQUENCE</scope>
    <source>
        <strain evidence="4">PLAUS21</strain>
    </source>
</reference>
<dbReference type="GO" id="GO:0003873">
    <property type="term" value="F:6-phosphofructo-2-kinase activity"/>
    <property type="evidence" value="ECO:0007669"/>
    <property type="project" value="InterPro"/>
</dbReference>
<evidence type="ECO:0000256" key="1">
    <source>
        <dbReference type="ARBA" id="ARBA00022741"/>
    </source>
</evidence>
<sequence length="371" mass="42870">MQNELSGSDSSVKKRRDICKKLARYLSWCGFNTKVFNVGNRRRVVDNVTKSSETGTSHDAKFFDHSNAEAASLREKVAAETLNESIEWLKQGGKVAIHDMKLQGPDYINMDPEEALKDFRNRISNYEKVYQTISDEEESRNLRHGESLYNMVGRLGGDSSLSANGKKYAEALYEFIENREMIDGEKEFDRKQNDSTWSLNSKVEALRVFTSTLKRTLETAEKFEEDPEKYEISHIKFLNEIYAGAFEDMTYEEIKLKHPDEYLARQEQKLQYRYPGAGGESYLDVIERLRPVIIELERMRVDALVVTHQVVMRTLLAYFTGIPLCDVPKVKVPLHTLYCLQPKPYGADLHRYAYDPKTGKIEYQGEGYEFV</sequence>
<dbReference type="GO" id="GO:0005524">
    <property type="term" value="F:ATP binding"/>
    <property type="evidence" value="ECO:0007669"/>
    <property type="project" value="UniProtKB-KW"/>
</dbReference>
<evidence type="ECO:0000259" key="3">
    <source>
        <dbReference type="Pfam" id="PF01591"/>
    </source>
</evidence>
<dbReference type="InterPro" id="IPR029033">
    <property type="entry name" value="His_PPase_superfam"/>
</dbReference>
<dbReference type="GO" id="GO:0005829">
    <property type="term" value="C:cytosol"/>
    <property type="evidence" value="ECO:0007669"/>
    <property type="project" value="TreeGrafter"/>
</dbReference>
<keyword evidence="1" id="KW-0547">Nucleotide-binding</keyword>
<dbReference type="Pfam" id="PF00300">
    <property type="entry name" value="His_Phos_1"/>
    <property type="match status" value="1"/>
</dbReference>
<accession>A0AAD5UKX5</accession>
<dbReference type="InterPro" id="IPR003094">
    <property type="entry name" value="6Pfruct_kin"/>
</dbReference>
<comment type="caution">
    <text evidence="4">The sequence shown here is derived from an EMBL/GenBank/DDBJ whole genome shotgun (WGS) entry which is preliminary data.</text>
</comment>
<proteinExistence type="predicted"/>
<evidence type="ECO:0000313" key="5">
    <source>
        <dbReference type="Proteomes" id="UP001210925"/>
    </source>
</evidence>
<dbReference type="SUPFAM" id="SSF53254">
    <property type="entry name" value="Phosphoglycerate mutase-like"/>
    <property type="match status" value="1"/>
</dbReference>
<keyword evidence="2" id="KW-0067">ATP-binding</keyword>
<dbReference type="InterPro" id="IPR027417">
    <property type="entry name" value="P-loop_NTPase"/>
</dbReference>
<dbReference type="SUPFAM" id="SSF52540">
    <property type="entry name" value="P-loop containing nucleoside triphosphate hydrolases"/>
    <property type="match status" value="1"/>
</dbReference>
<dbReference type="InterPro" id="IPR013079">
    <property type="entry name" value="6Phosfructo_kin"/>
</dbReference>
<dbReference type="AlphaFoldDB" id="A0AAD5UKX5"/>
<keyword evidence="5" id="KW-1185">Reference proteome</keyword>
<dbReference type="EMBL" id="JADGKB010000009">
    <property type="protein sequence ID" value="KAJ3260860.1"/>
    <property type="molecule type" value="Genomic_DNA"/>
</dbReference>